<evidence type="ECO:0000313" key="6">
    <source>
        <dbReference type="Proteomes" id="UP000019030"/>
    </source>
</evidence>
<evidence type="ECO:0000256" key="2">
    <source>
        <dbReference type="PROSITE-ProRule" id="PRU01091"/>
    </source>
</evidence>
<dbReference type="InterPro" id="IPR016032">
    <property type="entry name" value="Sig_transdc_resp-reg_C-effctor"/>
</dbReference>
<dbReference type="Gene3D" id="1.10.10.10">
    <property type="entry name" value="Winged helix-like DNA-binding domain superfamily/Winged helix DNA-binding domain"/>
    <property type="match status" value="1"/>
</dbReference>
<dbReference type="STRING" id="1441930.Z042_20880"/>
<reference evidence="5 6" key="2">
    <citation type="submission" date="2015-03" db="EMBL/GenBank/DDBJ databases">
        <authorList>
            <person name="Chan K.-G."/>
        </authorList>
    </citation>
    <scope>NUCLEOTIDE SEQUENCE [LARGE SCALE GENOMIC DNA]</scope>
    <source>
        <strain evidence="5 6">RB-25</strain>
    </source>
</reference>
<keyword evidence="3" id="KW-0472">Membrane</keyword>
<keyword evidence="6" id="KW-1185">Reference proteome</keyword>
<dbReference type="GO" id="GO:0003677">
    <property type="term" value="F:DNA binding"/>
    <property type="evidence" value="ECO:0007669"/>
    <property type="project" value="UniProtKB-UniRule"/>
</dbReference>
<dbReference type="OrthoDB" id="5801519at2"/>
<evidence type="ECO:0000259" key="4">
    <source>
        <dbReference type="PROSITE" id="PS51755"/>
    </source>
</evidence>
<keyword evidence="3" id="KW-1133">Transmembrane helix</keyword>
<organism evidence="5 6">
    <name type="scientific">Chania multitudinisentens RB-25</name>
    <dbReference type="NCBI Taxonomy" id="1441930"/>
    <lineage>
        <taxon>Bacteria</taxon>
        <taxon>Pseudomonadati</taxon>
        <taxon>Pseudomonadota</taxon>
        <taxon>Gammaproteobacteria</taxon>
        <taxon>Enterobacterales</taxon>
        <taxon>Yersiniaceae</taxon>
        <taxon>Chania</taxon>
    </lineage>
</organism>
<accession>W0LD70</accession>
<dbReference type="AlphaFoldDB" id="W0LD70"/>
<evidence type="ECO:0000256" key="3">
    <source>
        <dbReference type="SAM" id="Phobius"/>
    </source>
</evidence>
<dbReference type="PATRIC" id="fig|1441930.4.peg.4122"/>
<dbReference type="HOGENOM" id="CLU_075545_1_0_6"/>
<dbReference type="SMART" id="SM00862">
    <property type="entry name" value="Trans_reg_C"/>
    <property type="match status" value="1"/>
</dbReference>
<dbReference type="GO" id="GO:0000160">
    <property type="term" value="P:phosphorelay signal transduction system"/>
    <property type="evidence" value="ECO:0007669"/>
    <property type="project" value="InterPro"/>
</dbReference>
<sequence length="278" mass="31204">MKYRFNDRIIFDADTGTLSLSDFSDDPVPISNPSKRLLLLLIAHQGDAVSREVIFKKVWDDYGMISSNNNLNQCVSKLRRVIKALGLDDEIIVTVPKVGFMLRHEIHVKPCQQEEGNVVEDVAVEAEDSVPEVKTPFYMEAKPLSTAPRFSPVRHIRYGWGILAFIFVVVAGIAIYAFSSMYRQETYVGKAGSCKVFMSTAPITASVATSLSEDVLMYAKQQEAQCNADEYLLLVRSNQVKSYISGISRLFFLRCKSLREHKIEICSGLESESSPLMQ</sequence>
<dbReference type="GO" id="GO:0006355">
    <property type="term" value="P:regulation of DNA-templated transcription"/>
    <property type="evidence" value="ECO:0007669"/>
    <property type="project" value="InterPro"/>
</dbReference>
<gene>
    <name evidence="5" type="ORF">Z042_20880</name>
</gene>
<dbReference type="CDD" id="cd00383">
    <property type="entry name" value="trans_reg_C"/>
    <property type="match status" value="1"/>
</dbReference>
<evidence type="ECO:0000313" key="5">
    <source>
        <dbReference type="EMBL" id="AHG21793.1"/>
    </source>
</evidence>
<feature type="transmembrane region" description="Helical" evidence="3">
    <location>
        <begin position="158"/>
        <end position="178"/>
    </location>
</feature>
<reference evidence="5 6" key="1">
    <citation type="submission" date="2014-01" db="EMBL/GenBank/DDBJ databases">
        <title>Isolation of Serratia multitudinisentens RB-25 from Ex-Landfill site.</title>
        <authorList>
            <person name="Robson E.H.J."/>
        </authorList>
    </citation>
    <scope>NUCLEOTIDE SEQUENCE [LARGE SCALE GENOMIC DNA]</scope>
    <source>
        <strain evidence="5 6">RB-25</strain>
    </source>
</reference>
<feature type="domain" description="OmpR/PhoB-type" evidence="4">
    <location>
        <begin position="1"/>
        <end position="104"/>
    </location>
</feature>
<dbReference type="InterPro" id="IPR036388">
    <property type="entry name" value="WH-like_DNA-bd_sf"/>
</dbReference>
<proteinExistence type="predicted"/>
<dbReference type="EMBL" id="CP007044">
    <property type="protein sequence ID" value="AHG21793.1"/>
    <property type="molecule type" value="Genomic_DNA"/>
</dbReference>
<feature type="DNA-binding region" description="OmpR/PhoB-type" evidence="2">
    <location>
        <begin position="1"/>
        <end position="104"/>
    </location>
</feature>
<dbReference type="SUPFAM" id="SSF46894">
    <property type="entry name" value="C-terminal effector domain of the bipartite response regulators"/>
    <property type="match status" value="1"/>
</dbReference>
<evidence type="ECO:0000256" key="1">
    <source>
        <dbReference type="ARBA" id="ARBA00023125"/>
    </source>
</evidence>
<dbReference type="RefSeq" id="WP_024911729.1">
    <property type="nucleotide sequence ID" value="NZ_CP007044.2"/>
</dbReference>
<dbReference type="InterPro" id="IPR001867">
    <property type="entry name" value="OmpR/PhoB-type_DNA-bd"/>
</dbReference>
<dbReference type="Pfam" id="PF00486">
    <property type="entry name" value="Trans_reg_C"/>
    <property type="match status" value="1"/>
</dbReference>
<protein>
    <submittedName>
        <fullName evidence="5">CadC family transcriptional regulator</fullName>
    </submittedName>
</protein>
<keyword evidence="1 2" id="KW-0238">DNA-binding</keyword>
<dbReference type="eggNOG" id="COG3710">
    <property type="taxonomic scope" value="Bacteria"/>
</dbReference>
<dbReference type="Proteomes" id="UP000019030">
    <property type="component" value="Chromosome"/>
</dbReference>
<dbReference type="KEGG" id="sfo:Z042_20880"/>
<name>W0LD70_9GAMM</name>
<keyword evidence="3" id="KW-0812">Transmembrane</keyword>
<dbReference type="PROSITE" id="PS51755">
    <property type="entry name" value="OMPR_PHOB"/>
    <property type="match status" value="1"/>
</dbReference>